<sequence>MAYPVGMAEPALFASHDDELLVRVYVAQGRTLDDLPYTDAFEAIVSAIAQDADRVADDERASILHRLLNLRKAGKLPRLGAGHGQRPRIEPEAEALLERLLREELGEGLGGRDRLPYTAGFDRVAERFAAQSGLTVDRHDLWRLIAKLAK</sequence>
<evidence type="ECO:0000313" key="2">
    <source>
        <dbReference type="Proteomes" id="UP000320386"/>
    </source>
</evidence>
<protein>
    <submittedName>
        <fullName evidence="1">Uncharacterized protein</fullName>
    </submittedName>
</protein>
<gene>
    <name evidence="1" type="ORF">Pan265_08030</name>
</gene>
<dbReference type="Proteomes" id="UP000320386">
    <property type="component" value="Chromosome"/>
</dbReference>
<proteinExistence type="predicted"/>
<organism evidence="1 2">
    <name type="scientific">Mucisphaera calidilacus</name>
    <dbReference type="NCBI Taxonomy" id="2527982"/>
    <lineage>
        <taxon>Bacteria</taxon>
        <taxon>Pseudomonadati</taxon>
        <taxon>Planctomycetota</taxon>
        <taxon>Phycisphaerae</taxon>
        <taxon>Phycisphaerales</taxon>
        <taxon>Phycisphaeraceae</taxon>
        <taxon>Mucisphaera</taxon>
    </lineage>
</organism>
<name>A0A518BVF7_9BACT</name>
<keyword evidence="2" id="KW-1185">Reference proteome</keyword>
<evidence type="ECO:0000313" key="1">
    <source>
        <dbReference type="EMBL" id="QDU70959.1"/>
    </source>
</evidence>
<dbReference type="AlphaFoldDB" id="A0A518BVF7"/>
<accession>A0A518BVF7</accession>
<reference evidence="1 2" key="1">
    <citation type="submission" date="2019-02" db="EMBL/GenBank/DDBJ databases">
        <title>Deep-cultivation of Planctomycetes and their phenomic and genomic characterization uncovers novel biology.</title>
        <authorList>
            <person name="Wiegand S."/>
            <person name="Jogler M."/>
            <person name="Boedeker C."/>
            <person name="Pinto D."/>
            <person name="Vollmers J."/>
            <person name="Rivas-Marin E."/>
            <person name="Kohn T."/>
            <person name="Peeters S.H."/>
            <person name="Heuer A."/>
            <person name="Rast P."/>
            <person name="Oberbeckmann S."/>
            <person name="Bunk B."/>
            <person name="Jeske O."/>
            <person name="Meyerdierks A."/>
            <person name="Storesund J.E."/>
            <person name="Kallscheuer N."/>
            <person name="Luecker S."/>
            <person name="Lage O.M."/>
            <person name="Pohl T."/>
            <person name="Merkel B.J."/>
            <person name="Hornburger P."/>
            <person name="Mueller R.-W."/>
            <person name="Bruemmer F."/>
            <person name="Labrenz M."/>
            <person name="Spormann A.M."/>
            <person name="Op den Camp H."/>
            <person name="Overmann J."/>
            <person name="Amann R."/>
            <person name="Jetten M.S.M."/>
            <person name="Mascher T."/>
            <person name="Medema M.H."/>
            <person name="Devos D.P."/>
            <person name="Kaster A.-K."/>
            <person name="Ovreas L."/>
            <person name="Rohde M."/>
            <person name="Galperin M.Y."/>
            <person name="Jogler C."/>
        </authorList>
    </citation>
    <scope>NUCLEOTIDE SEQUENCE [LARGE SCALE GENOMIC DNA]</scope>
    <source>
        <strain evidence="1 2">Pan265</strain>
    </source>
</reference>
<dbReference type="KEGG" id="mcad:Pan265_08030"/>
<dbReference type="EMBL" id="CP036280">
    <property type="protein sequence ID" value="QDU70959.1"/>
    <property type="molecule type" value="Genomic_DNA"/>
</dbReference>